<dbReference type="Gene3D" id="3.40.980.10">
    <property type="entry name" value="MoaB/Mog-like domain"/>
    <property type="match status" value="1"/>
</dbReference>
<dbReference type="CDD" id="cd00885">
    <property type="entry name" value="cinA"/>
    <property type="match status" value="1"/>
</dbReference>
<protein>
    <submittedName>
        <fullName evidence="2">Competence/damage-inducible protein A</fullName>
    </submittedName>
</protein>
<evidence type="ECO:0000313" key="3">
    <source>
        <dbReference type="Proteomes" id="UP001596116"/>
    </source>
</evidence>
<dbReference type="SUPFAM" id="SSF53218">
    <property type="entry name" value="Molybdenum cofactor biosynthesis proteins"/>
    <property type="match status" value="1"/>
</dbReference>
<organism evidence="2 3">
    <name type="scientific">Hyphococcus aureus</name>
    <dbReference type="NCBI Taxonomy" id="2666033"/>
    <lineage>
        <taxon>Bacteria</taxon>
        <taxon>Pseudomonadati</taxon>
        <taxon>Pseudomonadota</taxon>
        <taxon>Alphaproteobacteria</taxon>
        <taxon>Parvularculales</taxon>
        <taxon>Parvularculaceae</taxon>
        <taxon>Hyphococcus</taxon>
    </lineage>
</organism>
<dbReference type="EMBL" id="JBHPON010000003">
    <property type="protein sequence ID" value="MFC6037195.1"/>
    <property type="molecule type" value="Genomic_DNA"/>
</dbReference>
<dbReference type="InterPro" id="IPR036425">
    <property type="entry name" value="MoaB/Mog-like_dom_sf"/>
</dbReference>
<dbReference type="Proteomes" id="UP001596116">
    <property type="component" value="Unassembled WGS sequence"/>
</dbReference>
<dbReference type="InterPro" id="IPR001453">
    <property type="entry name" value="MoaB/Mog_dom"/>
</dbReference>
<comment type="caution">
    <text evidence="2">The sequence shown here is derived from an EMBL/GenBank/DDBJ whole genome shotgun (WGS) entry which is preliminary data.</text>
</comment>
<reference evidence="2 3" key="1">
    <citation type="submission" date="2024-09" db="EMBL/GenBank/DDBJ databases">
        <authorList>
            <person name="Zhang Z.-H."/>
        </authorList>
    </citation>
    <scope>NUCLEOTIDE SEQUENCE [LARGE SCALE GENOMIC DNA]</scope>
    <source>
        <strain evidence="2 3">HHTR114</strain>
    </source>
</reference>
<name>A0ABW1KYN9_9PROT</name>
<dbReference type="PANTHER" id="PTHR13939">
    <property type="entry name" value="NICOTINAMIDE-NUCLEOTIDE AMIDOHYDROLASE PNCC"/>
    <property type="match status" value="1"/>
</dbReference>
<dbReference type="RefSeq" id="WP_379881468.1">
    <property type="nucleotide sequence ID" value="NZ_JBHPON010000003.1"/>
</dbReference>
<feature type="domain" description="MoaB/Mog" evidence="1">
    <location>
        <begin position="6"/>
        <end position="168"/>
    </location>
</feature>
<keyword evidence="3" id="KW-1185">Reference proteome</keyword>
<evidence type="ECO:0000259" key="1">
    <source>
        <dbReference type="SMART" id="SM00852"/>
    </source>
</evidence>
<dbReference type="InterPro" id="IPR056596">
    <property type="entry name" value="FLAD1_M"/>
</dbReference>
<dbReference type="Pfam" id="PF00994">
    <property type="entry name" value="MoCF_biosynth"/>
    <property type="match status" value="1"/>
</dbReference>
<proteinExistence type="predicted"/>
<gene>
    <name evidence="2" type="ORF">ACFMB1_16685</name>
</gene>
<dbReference type="SMART" id="SM00852">
    <property type="entry name" value="MoCF_biosynth"/>
    <property type="match status" value="1"/>
</dbReference>
<dbReference type="Pfam" id="PF24102">
    <property type="entry name" value="FLAD1_M"/>
    <property type="match status" value="1"/>
</dbReference>
<accession>A0ABW1KYN9</accession>
<dbReference type="PANTHER" id="PTHR13939:SF0">
    <property type="entry name" value="NMN AMIDOHYDROLASE-LIKE PROTEIN YFAY"/>
    <property type="match status" value="1"/>
</dbReference>
<sequence length="250" mass="26450">MQKTAAILAIGDELLSGRTRDANMHYLAGWLTERGVALTEARVVPDDAAMIGEALNALRTRYDYVFTSGGIGPTHDDITVDAIAAALGVKVIENPQAAAMVRAYYGGRGIDVTPARLRMARTPEGAELINNPVSGAPGVRIENIFVMAGVPRIFQAMLNAIEGAIEHGEVIHSCAATARNLPESMLADQLRDIQAALKGVTLGSYPIDGDEMGVTIVARSQNMAIADQAINAVAAAMRALGAEPEMEDRK</sequence>
<evidence type="ECO:0000313" key="2">
    <source>
        <dbReference type="EMBL" id="MFC6037195.1"/>
    </source>
</evidence>
<dbReference type="InterPro" id="IPR050101">
    <property type="entry name" value="CinA"/>
</dbReference>